<proteinExistence type="predicted"/>
<gene>
    <name evidence="2" type="ORF">Dbus_chr3Lg1718</name>
</gene>
<name>A0A0M4EIH6_DROBS</name>
<keyword evidence="3" id="KW-1185">Reference proteome</keyword>
<feature type="chain" id="PRO_5005793227" evidence="1">
    <location>
        <begin position="23"/>
        <end position="115"/>
    </location>
</feature>
<feature type="signal peptide" evidence="1">
    <location>
        <begin position="1"/>
        <end position="22"/>
    </location>
</feature>
<dbReference type="AlphaFoldDB" id="A0A0M4EIH6"/>
<keyword evidence="1" id="KW-0732">Signal</keyword>
<protein>
    <submittedName>
        <fullName evidence="2">Maker733</fullName>
    </submittedName>
</protein>
<evidence type="ECO:0000313" key="2">
    <source>
        <dbReference type="EMBL" id="ALC44552.1"/>
    </source>
</evidence>
<dbReference type="EMBL" id="CP012525">
    <property type="protein sequence ID" value="ALC44552.1"/>
    <property type="molecule type" value="Genomic_DNA"/>
</dbReference>
<reference evidence="2 3" key="1">
    <citation type="submission" date="2015-08" db="EMBL/GenBank/DDBJ databases">
        <title>Ancestral chromatin configuration constrains chromatin evolution on differentiating sex chromosomes in Drosophila.</title>
        <authorList>
            <person name="Zhou Q."/>
            <person name="Bachtrog D."/>
        </authorList>
    </citation>
    <scope>NUCLEOTIDE SEQUENCE [LARGE SCALE GENOMIC DNA]</scope>
    <source>
        <tissue evidence="2">Whole larvae</tissue>
    </source>
</reference>
<evidence type="ECO:0000256" key="1">
    <source>
        <dbReference type="SAM" id="SignalP"/>
    </source>
</evidence>
<dbReference type="Proteomes" id="UP000494163">
    <property type="component" value="Chromosome 3L"/>
</dbReference>
<sequence length="115" mass="12915">MKIFAIFMLYALVALGYSQAQAQTKDQNGNPISDILKRIVDSGADLCFADEIKPSPAVQDMGAQFQEGLGKVQEFITKNFNTDQLNNFFKEVQTNSQKFVDQAKDAMEKMNEKKP</sequence>
<accession>A0A0M4EIH6</accession>
<evidence type="ECO:0000313" key="3">
    <source>
        <dbReference type="Proteomes" id="UP000494163"/>
    </source>
</evidence>
<organism evidence="2 3">
    <name type="scientific">Drosophila busckii</name>
    <name type="common">Fruit fly</name>
    <dbReference type="NCBI Taxonomy" id="30019"/>
    <lineage>
        <taxon>Eukaryota</taxon>
        <taxon>Metazoa</taxon>
        <taxon>Ecdysozoa</taxon>
        <taxon>Arthropoda</taxon>
        <taxon>Hexapoda</taxon>
        <taxon>Insecta</taxon>
        <taxon>Pterygota</taxon>
        <taxon>Neoptera</taxon>
        <taxon>Endopterygota</taxon>
        <taxon>Diptera</taxon>
        <taxon>Brachycera</taxon>
        <taxon>Muscomorpha</taxon>
        <taxon>Ephydroidea</taxon>
        <taxon>Drosophilidae</taxon>
        <taxon>Drosophila</taxon>
    </lineage>
</organism>